<organism evidence="5">
    <name type="scientific">Paraconexibacter sp. AEG42_29</name>
    <dbReference type="NCBI Taxonomy" id="2997339"/>
    <lineage>
        <taxon>Bacteria</taxon>
        <taxon>Bacillati</taxon>
        <taxon>Actinomycetota</taxon>
        <taxon>Thermoleophilia</taxon>
        <taxon>Solirubrobacterales</taxon>
        <taxon>Paraconexibacteraceae</taxon>
        <taxon>Paraconexibacter</taxon>
    </lineage>
</organism>
<name>A0AAU7ARC6_9ACTN</name>
<protein>
    <submittedName>
        <fullName evidence="5">Sigma factor</fullName>
    </submittedName>
</protein>
<dbReference type="PROSITE" id="PS50043">
    <property type="entry name" value="HTH_LUXR_2"/>
    <property type="match status" value="1"/>
</dbReference>
<evidence type="ECO:0000256" key="2">
    <source>
        <dbReference type="ARBA" id="ARBA00023125"/>
    </source>
</evidence>
<dbReference type="Gene3D" id="3.30.450.40">
    <property type="match status" value="1"/>
</dbReference>
<dbReference type="GO" id="GO:0006355">
    <property type="term" value="P:regulation of DNA-templated transcription"/>
    <property type="evidence" value="ECO:0007669"/>
    <property type="project" value="InterPro"/>
</dbReference>
<evidence type="ECO:0000256" key="3">
    <source>
        <dbReference type="ARBA" id="ARBA00023163"/>
    </source>
</evidence>
<proteinExistence type="predicted"/>
<dbReference type="PANTHER" id="PTHR44688:SF16">
    <property type="entry name" value="DNA-BINDING TRANSCRIPTIONAL ACTIVATOR DEVR_DOSR"/>
    <property type="match status" value="1"/>
</dbReference>
<evidence type="ECO:0000313" key="5">
    <source>
        <dbReference type="EMBL" id="XAY04046.1"/>
    </source>
</evidence>
<dbReference type="RefSeq" id="WP_354700592.1">
    <property type="nucleotide sequence ID" value="NZ_CP114014.1"/>
</dbReference>
<dbReference type="AlphaFoldDB" id="A0AAU7ARC6"/>
<dbReference type="InterPro" id="IPR036388">
    <property type="entry name" value="WH-like_DNA-bd_sf"/>
</dbReference>
<dbReference type="CDD" id="cd06170">
    <property type="entry name" value="LuxR_C_like"/>
    <property type="match status" value="1"/>
</dbReference>
<dbReference type="GO" id="GO:0003677">
    <property type="term" value="F:DNA binding"/>
    <property type="evidence" value="ECO:0007669"/>
    <property type="project" value="UniProtKB-KW"/>
</dbReference>
<dbReference type="EMBL" id="CP114014">
    <property type="protein sequence ID" value="XAY04046.1"/>
    <property type="molecule type" value="Genomic_DNA"/>
</dbReference>
<sequence length="362" mass="39657">MTATTPPLVDDRAGDVPSFVLERDQLAGGLRSDTPASAPALAASIRGLDSAMHRLRGGDGTPDAQRRMRTLVAINEAIGRLQGLGTIAELIEAAPEELCRSCGFSRAMISRVRGSMWVPEVLYASPEAPQIDSFAAYVDEVEIPLEHLLLETDLVRRRVPVLVADAPNDNRTFSELISIAEVTSYAAAPIMPTRRVIGFFHVDRNGHDRPVDATDRDNLWAFAEHFGLLFERAILVERLERQRAEIHTTLMDAAEVINELCDEELALARNEHLVVPRGAGWVGGGHGGRPSALSSLLSAREREVLELVASGATNTAVAEQLVISQGTVKSHVKRILRKLHVANRAEAVARYLQLLRLEQDER</sequence>
<gene>
    <name evidence="5" type="ORF">DSM112329_00872</name>
</gene>
<evidence type="ECO:0000256" key="1">
    <source>
        <dbReference type="ARBA" id="ARBA00023015"/>
    </source>
</evidence>
<dbReference type="PRINTS" id="PR00038">
    <property type="entry name" value="HTHLUXR"/>
</dbReference>
<keyword evidence="2" id="KW-0238">DNA-binding</keyword>
<dbReference type="PROSITE" id="PS00622">
    <property type="entry name" value="HTH_LUXR_1"/>
    <property type="match status" value="1"/>
</dbReference>
<dbReference type="Pfam" id="PF01590">
    <property type="entry name" value="GAF"/>
    <property type="match status" value="1"/>
</dbReference>
<dbReference type="SMART" id="SM00421">
    <property type="entry name" value="HTH_LUXR"/>
    <property type="match status" value="1"/>
</dbReference>
<dbReference type="SUPFAM" id="SSF55781">
    <property type="entry name" value="GAF domain-like"/>
    <property type="match status" value="1"/>
</dbReference>
<dbReference type="KEGG" id="parq:DSM112329_00872"/>
<evidence type="ECO:0000259" key="4">
    <source>
        <dbReference type="PROSITE" id="PS50043"/>
    </source>
</evidence>
<dbReference type="InterPro" id="IPR000792">
    <property type="entry name" value="Tscrpt_reg_LuxR_C"/>
</dbReference>
<reference evidence="5" key="1">
    <citation type="submission" date="2022-12" db="EMBL/GenBank/DDBJ databases">
        <title>Paraconexibacter alkalitolerans sp. nov. and Baekduia alba sp. nov., isolated from soil and emended description of the genera Paraconexibacter (Chun et al., 2020) and Baekduia (An et al., 2020).</title>
        <authorList>
            <person name="Vieira S."/>
            <person name="Huber K.J."/>
            <person name="Geppert A."/>
            <person name="Wolf J."/>
            <person name="Neumann-Schaal M."/>
            <person name="Muesken M."/>
            <person name="Overmann J."/>
        </authorList>
    </citation>
    <scope>NUCLEOTIDE SEQUENCE</scope>
    <source>
        <strain evidence="5">AEG42_29</strain>
    </source>
</reference>
<accession>A0AAU7ARC6</accession>
<dbReference type="Pfam" id="PF00196">
    <property type="entry name" value="GerE"/>
    <property type="match status" value="1"/>
</dbReference>
<keyword evidence="1" id="KW-0805">Transcription regulation</keyword>
<dbReference type="InterPro" id="IPR016032">
    <property type="entry name" value="Sig_transdc_resp-reg_C-effctor"/>
</dbReference>
<dbReference type="PANTHER" id="PTHR44688">
    <property type="entry name" value="DNA-BINDING TRANSCRIPTIONAL ACTIVATOR DEVR_DOSR"/>
    <property type="match status" value="1"/>
</dbReference>
<dbReference type="InterPro" id="IPR003018">
    <property type="entry name" value="GAF"/>
</dbReference>
<dbReference type="SMART" id="SM00065">
    <property type="entry name" value="GAF"/>
    <property type="match status" value="1"/>
</dbReference>
<dbReference type="Gene3D" id="1.10.10.10">
    <property type="entry name" value="Winged helix-like DNA-binding domain superfamily/Winged helix DNA-binding domain"/>
    <property type="match status" value="1"/>
</dbReference>
<feature type="domain" description="HTH luxR-type" evidence="4">
    <location>
        <begin position="290"/>
        <end position="355"/>
    </location>
</feature>
<dbReference type="SUPFAM" id="SSF46894">
    <property type="entry name" value="C-terminal effector domain of the bipartite response regulators"/>
    <property type="match status" value="1"/>
</dbReference>
<dbReference type="InterPro" id="IPR029016">
    <property type="entry name" value="GAF-like_dom_sf"/>
</dbReference>
<keyword evidence="3" id="KW-0804">Transcription</keyword>